<feature type="transmembrane region" description="Helical" evidence="1">
    <location>
        <begin position="88"/>
        <end position="106"/>
    </location>
</feature>
<reference evidence="2 3" key="1">
    <citation type="journal article" date="1998" name="Science">
        <title>Genome sequence of the nematode C. elegans: a platform for investigating biology.</title>
        <authorList>
            <consortium name="The C. elegans sequencing consortium"/>
            <person name="Sulson J.E."/>
            <person name="Waterston R."/>
        </authorList>
    </citation>
    <scope>NUCLEOTIDE SEQUENCE [LARGE SCALE GENOMIC DNA]</scope>
    <source>
        <strain evidence="2 3">Bristol N2</strain>
    </source>
</reference>
<keyword evidence="1" id="KW-1133">Transmembrane helix</keyword>
<feature type="transmembrane region" description="Helical" evidence="1">
    <location>
        <begin position="281"/>
        <end position="306"/>
    </location>
</feature>
<dbReference type="Pfam" id="PF10319">
    <property type="entry name" value="7TM_GPCR_Srj"/>
    <property type="match status" value="1"/>
</dbReference>
<dbReference type="Proteomes" id="UP000001940">
    <property type="component" value="Chromosome V"/>
</dbReference>
<evidence type="ECO:0000313" key="2">
    <source>
        <dbReference type="EMBL" id="CAB16551.2"/>
    </source>
</evidence>
<feature type="transmembrane region" description="Helical" evidence="1">
    <location>
        <begin position="12"/>
        <end position="30"/>
    </location>
</feature>
<name>Q9XTR3_CAEEL</name>
<dbReference type="PIR" id="T27804">
    <property type="entry name" value="T27804"/>
</dbReference>
<dbReference type="OrthoDB" id="5788320at2759"/>
<evidence type="ECO:0000313" key="4">
    <source>
        <dbReference type="WormBase" id="ZK262.10"/>
    </source>
</evidence>
<feature type="transmembrane region" description="Helical" evidence="1">
    <location>
        <begin position="244"/>
        <end position="269"/>
    </location>
</feature>
<dbReference type="AlphaFoldDB" id="Q9XTR3"/>
<evidence type="ECO:0000313" key="3">
    <source>
        <dbReference type="Proteomes" id="UP000001940"/>
    </source>
</evidence>
<feature type="transmembrane region" description="Helical" evidence="1">
    <location>
        <begin position="42"/>
        <end position="68"/>
    </location>
</feature>
<feature type="transmembrane region" description="Helical" evidence="1">
    <location>
        <begin position="199"/>
        <end position="223"/>
    </location>
</feature>
<dbReference type="PhylomeDB" id="Q9XTR3"/>
<keyword evidence="1" id="KW-0472">Membrane</keyword>
<dbReference type="RefSeq" id="NP_507604.1">
    <property type="nucleotide sequence ID" value="NM_075203.1"/>
</dbReference>
<dbReference type="SMR" id="Q9XTR3"/>
<dbReference type="HOGENOM" id="CLU_036335_0_0_1"/>
<feature type="transmembrane region" description="Helical" evidence="1">
    <location>
        <begin position="127"/>
        <end position="154"/>
    </location>
</feature>
<dbReference type="AGR" id="WB:WBGene00005614"/>
<accession>Q9XTR3</accession>
<dbReference type="OMA" id="SAMTHTD"/>
<dbReference type="PANTHER" id="PTHR45907">
    <property type="entry name" value="SERPENTINE RECEPTOR, CLASS J"/>
    <property type="match status" value="1"/>
</dbReference>
<dbReference type="EMBL" id="BX284605">
    <property type="protein sequence ID" value="CAB16551.2"/>
    <property type="molecule type" value="Genomic_DNA"/>
</dbReference>
<dbReference type="Gene3D" id="1.20.1070.10">
    <property type="entry name" value="Rhodopsin 7-helix transmembrane proteins"/>
    <property type="match status" value="1"/>
</dbReference>
<keyword evidence="1" id="KW-0812">Transmembrane</keyword>
<dbReference type="InterPro" id="IPR019423">
    <property type="entry name" value="7TM_GPCR_serpentine_rcpt_Srj"/>
</dbReference>
<dbReference type="SUPFAM" id="SSF81321">
    <property type="entry name" value="Family A G protein-coupled receptor-like"/>
    <property type="match status" value="1"/>
</dbReference>
<dbReference type="PANTHER" id="PTHR45907:SF5">
    <property type="entry name" value="SERPENTINE RECEPTOR, CLASS J"/>
    <property type="match status" value="1"/>
</dbReference>
<keyword evidence="2" id="KW-0675">Receptor</keyword>
<dbReference type="CTD" id="191272"/>
<proteinExistence type="predicted"/>
<keyword evidence="3" id="KW-1185">Reference proteome</keyword>
<dbReference type="WormBase" id="ZK262.10">
    <property type="protein sequence ID" value="CE25683"/>
    <property type="gene ID" value="WBGene00005614"/>
    <property type="gene designation" value="srj-26"/>
</dbReference>
<gene>
    <name evidence="2 4" type="primary">srj-26</name>
    <name evidence="2" type="ORF">CELE_ZK262.10</name>
    <name evidence="4" type="ORF">ZK262.10</name>
</gene>
<dbReference type="PaxDb" id="6239-ZK262.10"/>
<dbReference type="UCSC" id="ZK262.10">
    <property type="organism name" value="c. elegans"/>
</dbReference>
<organism evidence="2 3">
    <name type="scientific">Caenorhabditis elegans</name>
    <dbReference type="NCBI Taxonomy" id="6239"/>
    <lineage>
        <taxon>Eukaryota</taxon>
        <taxon>Metazoa</taxon>
        <taxon>Ecdysozoa</taxon>
        <taxon>Nematoda</taxon>
        <taxon>Chromadorea</taxon>
        <taxon>Rhabditida</taxon>
        <taxon>Rhabditina</taxon>
        <taxon>Rhabditomorpha</taxon>
        <taxon>Rhabditoidea</taxon>
        <taxon>Rhabditidae</taxon>
        <taxon>Peloderinae</taxon>
        <taxon>Caenorhabditis</taxon>
    </lineage>
</organism>
<sequence>MYLNWAHHYIPKIGGVFSIIINLLFIFIAHDDKHVHFGNYRFLLIFFGIYNLLCTVVDLIVPTCVIDYNYAFSYYVVDGYFEKTSPYAPFVLCLRSSIISAGYGVLHAHFVYRYLVLFNQQLLNTYFLPYGLLLSVAHCFLLTSAWTFSAYLLLVPEPERRFYMAQVISEVLSQNVHEMNILIAVYEDLSPKVTWNSRLGVFLVSIISILSVLIYILFSILIVSKLRSTDLALSQKTKRLQKQLAKSLAVQATIPLIVDLFPCFFVWYMPIFKVNIGYWTYWFASIFISFFPVFDPLAMFYFLPVFRVRLRQILRMKERPARVSAMTHTDISRFF</sequence>
<dbReference type="GeneID" id="191272"/>
<dbReference type="KEGG" id="cel:CELE_ZK262.10"/>
<protein>
    <submittedName>
        <fullName evidence="2">Serpentine Receptor, class J</fullName>
    </submittedName>
</protein>
<dbReference type="InParanoid" id="Q9XTR3"/>
<evidence type="ECO:0000256" key="1">
    <source>
        <dbReference type="SAM" id="Phobius"/>
    </source>
</evidence>